<sequence length="264" mass="29077">MFVSKDWMICTALPYQPTSPTSMFPPLLWRFNRQRWWPQIDWLRNCVHSTSNGTAADGNGPDSWTPTVPCPAPRRAGSAHPVAARTGPRGGYRDLPVAVYVLVSSVPSRESMRRRAATQAIQHLHHHANASACTSTNSIAQGLLLASVVPEDDGRMSPSKRKHFHTARRLVSAPANNLQRPVFSGPSPCLTPCQTAPTCHFRQMSHTKEKREGRCPACGEEVSIDDVDMSRIGLLDTGYAFEISRKSPPGYFDCAPIVLTAYPT</sequence>
<accession>A0A8H6NDT8</accession>
<protein>
    <submittedName>
        <fullName evidence="1">Uncharacterized protein</fullName>
    </submittedName>
</protein>
<evidence type="ECO:0000313" key="2">
    <source>
        <dbReference type="Proteomes" id="UP000639643"/>
    </source>
</evidence>
<name>A0A8H6NDT8_9PEZI</name>
<dbReference type="AlphaFoldDB" id="A0A8H6NDT8"/>
<proteinExistence type="predicted"/>
<keyword evidence="2" id="KW-1185">Reference proteome</keyword>
<gene>
    <name evidence="1" type="ORF">CMUS01_08236</name>
</gene>
<comment type="caution">
    <text evidence="1">The sequence shown here is derived from an EMBL/GenBank/DDBJ whole genome shotgun (WGS) entry which is preliminary data.</text>
</comment>
<organism evidence="1 2">
    <name type="scientific">Colletotrichum musicola</name>
    <dbReference type="NCBI Taxonomy" id="2175873"/>
    <lineage>
        <taxon>Eukaryota</taxon>
        <taxon>Fungi</taxon>
        <taxon>Dikarya</taxon>
        <taxon>Ascomycota</taxon>
        <taxon>Pezizomycotina</taxon>
        <taxon>Sordariomycetes</taxon>
        <taxon>Hypocreomycetidae</taxon>
        <taxon>Glomerellales</taxon>
        <taxon>Glomerellaceae</taxon>
        <taxon>Colletotrichum</taxon>
        <taxon>Colletotrichum orchidearum species complex</taxon>
    </lineage>
</organism>
<dbReference type="Proteomes" id="UP000639643">
    <property type="component" value="Unassembled WGS sequence"/>
</dbReference>
<evidence type="ECO:0000313" key="1">
    <source>
        <dbReference type="EMBL" id="KAF6829233.1"/>
    </source>
</evidence>
<dbReference type="EMBL" id="WIGM01000315">
    <property type="protein sequence ID" value="KAF6829233.1"/>
    <property type="molecule type" value="Genomic_DNA"/>
</dbReference>
<reference evidence="1" key="1">
    <citation type="journal article" date="2020" name="Phytopathology">
        <title>Genome Sequence Resources of Colletotrichum truncatum, C. plurivorum, C. musicola, and C. sojae: Four Species Pathogenic to Soybean (Glycine max).</title>
        <authorList>
            <person name="Rogerio F."/>
            <person name="Boufleur T.R."/>
            <person name="Ciampi-Guillardi M."/>
            <person name="Sukno S.A."/>
            <person name="Thon M.R."/>
            <person name="Massola Junior N.S."/>
            <person name="Baroncelli R."/>
        </authorList>
    </citation>
    <scope>NUCLEOTIDE SEQUENCE</scope>
    <source>
        <strain evidence="1">LFN0074</strain>
    </source>
</reference>